<sequence length="345" mass="37785">MWFEELTGFIEQDASQVHQQIAIQGDKLLFKNSGKVVQAGTLSTPSLAELNEQAQLVLHTDAVVTGVLSLEEVVADVQELHANPDNAGALFQVASQFNLLEMVSPDVTPEQGVTRYQNDKTQGPACAIACGAGLIYRNYFVPVGEQLGQTANKQLNMLASLEQALVRYFSQLAATDYANITSPWVMQNGYALPSKQQLILINKVLAGLNPTEYQQLKELVCIGLQYDTQVTIKQASHLVTQAYCSAMPVAYSYHSNDLWQPLASLILEAAYEATFAAAVVNAKRTGNKRLYLTLLGGGAFGNQPQWILNAIKQACTRYKDYALEVKIVSYRYSNPQLAALLSSLT</sequence>
<dbReference type="PANTHER" id="PTHR35609:SF1">
    <property type="entry name" value="MACRO DOMAIN-CONTAINING PROTEIN"/>
    <property type="match status" value="1"/>
</dbReference>
<dbReference type="PATRIC" id="fig|1129374.4.peg.69"/>
<dbReference type="STRING" id="1129374.AJE_00340"/>
<dbReference type="EMBL" id="AHTH01000002">
    <property type="protein sequence ID" value="EHR42591.1"/>
    <property type="molecule type" value="Genomic_DNA"/>
</dbReference>
<dbReference type="Proteomes" id="UP000012046">
    <property type="component" value="Unassembled WGS sequence"/>
</dbReference>
<organism evidence="1 2">
    <name type="scientific">Alishewanella jeotgali KCTC 22429</name>
    <dbReference type="NCBI Taxonomy" id="1129374"/>
    <lineage>
        <taxon>Bacteria</taxon>
        <taxon>Pseudomonadati</taxon>
        <taxon>Pseudomonadota</taxon>
        <taxon>Gammaproteobacteria</taxon>
        <taxon>Alteromonadales</taxon>
        <taxon>Alteromonadaceae</taxon>
        <taxon>Alishewanella</taxon>
    </lineage>
</organism>
<comment type="caution">
    <text evidence="1">The sequence shown here is derived from an EMBL/GenBank/DDBJ whole genome shotgun (WGS) entry which is preliminary data.</text>
</comment>
<dbReference type="PANTHER" id="PTHR35609">
    <property type="entry name" value="MACRO DOMAIN-CONTAINING PROTEIN"/>
    <property type="match status" value="1"/>
</dbReference>
<reference evidence="1 2" key="1">
    <citation type="journal article" date="2012" name="J. Bacteriol.">
        <title>Genome Sequence of Extracellular-Protease-Producing Alishewanella jeotgali Isolated from Traditional Korean Fermented Seafood.</title>
        <authorList>
            <person name="Jung J."/>
            <person name="Chun J."/>
            <person name="Park W."/>
        </authorList>
    </citation>
    <scope>NUCLEOTIDE SEQUENCE [LARGE SCALE GENOMIC DNA]</scope>
    <source>
        <strain evidence="1 2">KCTC 22429</strain>
    </source>
</reference>
<dbReference type="RefSeq" id="WP_008608595.1">
    <property type="nucleotide sequence ID" value="NZ_AHTH01000002.1"/>
</dbReference>
<accession>H3Z9R7</accession>
<gene>
    <name evidence="1" type="ORF">AJE_00340</name>
</gene>
<dbReference type="AlphaFoldDB" id="H3Z9R7"/>
<dbReference type="eggNOG" id="ENOG502Z8FE">
    <property type="taxonomic scope" value="Bacteria"/>
</dbReference>
<evidence type="ECO:0000313" key="2">
    <source>
        <dbReference type="Proteomes" id="UP000012046"/>
    </source>
</evidence>
<evidence type="ECO:0000313" key="1">
    <source>
        <dbReference type="EMBL" id="EHR42591.1"/>
    </source>
</evidence>
<proteinExistence type="predicted"/>
<name>H3Z9R7_9ALTE</name>
<protein>
    <recommendedName>
        <fullName evidence="3">Macro domain-containing protein</fullName>
    </recommendedName>
</protein>
<evidence type="ECO:0008006" key="3">
    <source>
        <dbReference type="Google" id="ProtNLM"/>
    </source>
</evidence>
<keyword evidence="2" id="KW-1185">Reference proteome</keyword>